<dbReference type="GO" id="GO:0043565">
    <property type="term" value="F:sequence-specific DNA binding"/>
    <property type="evidence" value="ECO:0007669"/>
    <property type="project" value="EnsemblMetazoa"/>
</dbReference>
<proteinExistence type="predicted"/>
<dbReference type="STRING" id="7260.B4NG15"/>
<dbReference type="InParanoid" id="B4NG15"/>
<protein>
    <submittedName>
        <fullName evidence="1">Uncharacterized protein</fullName>
    </submittedName>
</protein>
<dbReference type="GO" id="GO:0046982">
    <property type="term" value="F:protein heterodimerization activity"/>
    <property type="evidence" value="ECO:0007669"/>
    <property type="project" value="EnsemblMetazoa"/>
</dbReference>
<accession>B4NG15</accession>
<dbReference type="AlphaFoldDB" id="B4NG15"/>
<dbReference type="GO" id="GO:0033696">
    <property type="term" value="P:heterochromatin boundary formation"/>
    <property type="evidence" value="ECO:0007669"/>
    <property type="project" value="EnsemblMetazoa"/>
</dbReference>
<name>B4NG15_DROWI</name>
<dbReference type="FunCoup" id="B4NG15">
    <property type="interactions" value="166"/>
</dbReference>
<organism evidence="1 2">
    <name type="scientific">Drosophila willistoni</name>
    <name type="common">Fruit fly</name>
    <dbReference type="NCBI Taxonomy" id="7260"/>
    <lineage>
        <taxon>Eukaryota</taxon>
        <taxon>Metazoa</taxon>
        <taxon>Ecdysozoa</taxon>
        <taxon>Arthropoda</taxon>
        <taxon>Hexapoda</taxon>
        <taxon>Insecta</taxon>
        <taxon>Pterygota</taxon>
        <taxon>Neoptera</taxon>
        <taxon>Endopterygota</taxon>
        <taxon>Diptera</taxon>
        <taxon>Brachycera</taxon>
        <taxon>Muscomorpha</taxon>
        <taxon>Ephydroidea</taxon>
        <taxon>Drosophilidae</taxon>
        <taxon>Drosophila</taxon>
        <taxon>Sophophora</taxon>
    </lineage>
</organism>
<gene>
    <name evidence="1" type="primary">Dwil\GK22432</name>
    <name evidence="1" type="ORF">Dwil_GK22432</name>
</gene>
<dbReference type="GO" id="GO:0005634">
    <property type="term" value="C:nucleus"/>
    <property type="evidence" value="ECO:0007669"/>
    <property type="project" value="EnsemblMetazoa"/>
</dbReference>
<evidence type="ECO:0000313" key="2">
    <source>
        <dbReference type="Proteomes" id="UP000007798"/>
    </source>
</evidence>
<dbReference type="HOGENOM" id="CLU_1887950_0_0_1"/>
<reference evidence="1 2" key="1">
    <citation type="journal article" date="2007" name="Nature">
        <title>Evolution of genes and genomes on the Drosophila phylogeny.</title>
        <authorList>
            <consortium name="Drosophila 12 Genomes Consortium"/>
            <person name="Clark A.G."/>
            <person name="Eisen M.B."/>
            <person name="Smith D.R."/>
            <person name="Bergman C.M."/>
            <person name="Oliver B."/>
            <person name="Markow T.A."/>
            <person name="Kaufman T.C."/>
            <person name="Kellis M."/>
            <person name="Gelbart W."/>
            <person name="Iyer V.N."/>
            <person name="Pollard D.A."/>
            <person name="Sackton T.B."/>
            <person name="Larracuente A.M."/>
            <person name="Singh N.D."/>
            <person name="Abad J.P."/>
            <person name="Abt D.N."/>
            <person name="Adryan B."/>
            <person name="Aguade M."/>
            <person name="Akashi H."/>
            <person name="Anderson W.W."/>
            <person name="Aquadro C.F."/>
            <person name="Ardell D.H."/>
            <person name="Arguello R."/>
            <person name="Artieri C.G."/>
            <person name="Barbash D.A."/>
            <person name="Barker D."/>
            <person name="Barsanti P."/>
            <person name="Batterham P."/>
            <person name="Batzoglou S."/>
            <person name="Begun D."/>
            <person name="Bhutkar A."/>
            <person name="Blanco E."/>
            <person name="Bosak S.A."/>
            <person name="Bradley R.K."/>
            <person name="Brand A.D."/>
            <person name="Brent M.R."/>
            <person name="Brooks A.N."/>
            <person name="Brown R.H."/>
            <person name="Butlin R.K."/>
            <person name="Caggese C."/>
            <person name="Calvi B.R."/>
            <person name="Bernardo de Carvalho A."/>
            <person name="Caspi A."/>
            <person name="Castrezana S."/>
            <person name="Celniker S.E."/>
            <person name="Chang J.L."/>
            <person name="Chapple C."/>
            <person name="Chatterji S."/>
            <person name="Chinwalla A."/>
            <person name="Civetta A."/>
            <person name="Clifton S.W."/>
            <person name="Comeron J.M."/>
            <person name="Costello J.C."/>
            <person name="Coyne J.A."/>
            <person name="Daub J."/>
            <person name="David R.G."/>
            <person name="Delcher A.L."/>
            <person name="Delehaunty K."/>
            <person name="Do C.B."/>
            <person name="Ebling H."/>
            <person name="Edwards K."/>
            <person name="Eickbush T."/>
            <person name="Evans J.D."/>
            <person name="Filipski A."/>
            <person name="Findeiss S."/>
            <person name="Freyhult E."/>
            <person name="Fulton L."/>
            <person name="Fulton R."/>
            <person name="Garcia A.C."/>
            <person name="Gardiner A."/>
            <person name="Garfield D.A."/>
            <person name="Garvin B.E."/>
            <person name="Gibson G."/>
            <person name="Gilbert D."/>
            <person name="Gnerre S."/>
            <person name="Godfrey J."/>
            <person name="Good R."/>
            <person name="Gotea V."/>
            <person name="Gravely B."/>
            <person name="Greenberg A.J."/>
            <person name="Griffiths-Jones S."/>
            <person name="Gross S."/>
            <person name="Guigo R."/>
            <person name="Gustafson E.A."/>
            <person name="Haerty W."/>
            <person name="Hahn M.W."/>
            <person name="Halligan D.L."/>
            <person name="Halpern A.L."/>
            <person name="Halter G.M."/>
            <person name="Han M.V."/>
            <person name="Heger A."/>
            <person name="Hillier L."/>
            <person name="Hinrichs A.S."/>
            <person name="Holmes I."/>
            <person name="Hoskins R.A."/>
            <person name="Hubisz M.J."/>
            <person name="Hultmark D."/>
            <person name="Huntley M.A."/>
            <person name="Jaffe D.B."/>
            <person name="Jagadeeshan S."/>
            <person name="Jeck W.R."/>
            <person name="Johnson J."/>
            <person name="Jones C.D."/>
            <person name="Jordan W.C."/>
            <person name="Karpen G.H."/>
            <person name="Kataoka E."/>
            <person name="Keightley P.D."/>
            <person name="Kheradpour P."/>
            <person name="Kirkness E.F."/>
            <person name="Koerich L.B."/>
            <person name="Kristiansen K."/>
            <person name="Kudrna D."/>
            <person name="Kulathinal R.J."/>
            <person name="Kumar S."/>
            <person name="Kwok R."/>
            <person name="Lander E."/>
            <person name="Langley C.H."/>
            <person name="Lapoint R."/>
            <person name="Lazzaro B.P."/>
            <person name="Lee S.J."/>
            <person name="Levesque L."/>
            <person name="Li R."/>
            <person name="Lin C.F."/>
            <person name="Lin M.F."/>
            <person name="Lindblad-Toh K."/>
            <person name="Llopart A."/>
            <person name="Long M."/>
            <person name="Low L."/>
            <person name="Lozovsky E."/>
            <person name="Lu J."/>
            <person name="Luo M."/>
            <person name="Machado C.A."/>
            <person name="Makalowski W."/>
            <person name="Marzo M."/>
            <person name="Matsuda M."/>
            <person name="Matzkin L."/>
            <person name="McAllister B."/>
            <person name="McBride C.S."/>
            <person name="McKernan B."/>
            <person name="McKernan K."/>
            <person name="Mendez-Lago M."/>
            <person name="Minx P."/>
            <person name="Mollenhauer M.U."/>
            <person name="Montooth K."/>
            <person name="Mount S.M."/>
            <person name="Mu X."/>
            <person name="Myers E."/>
            <person name="Negre B."/>
            <person name="Newfeld S."/>
            <person name="Nielsen R."/>
            <person name="Noor M.A."/>
            <person name="O'Grady P."/>
            <person name="Pachter L."/>
            <person name="Papaceit M."/>
            <person name="Parisi M.J."/>
            <person name="Parisi M."/>
            <person name="Parts L."/>
            <person name="Pedersen J.S."/>
            <person name="Pesole G."/>
            <person name="Phillippy A.M."/>
            <person name="Ponting C.P."/>
            <person name="Pop M."/>
            <person name="Porcelli D."/>
            <person name="Powell J.R."/>
            <person name="Prohaska S."/>
            <person name="Pruitt K."/>
            <person name="Puig M."/>
            <person name="Quesneville H."/>
            <person name="Ram K.R."/>
            <person name="Rand D."/>
            <person name="Rasmussen M.D."/>
            <person name="Reed L.K."/>
            <person name="Reenan R."/>
            <person name="Reily A."/>
            <person name="Remington K.A."/>
            <person name="Rieger T.T."/>
            <person name="Ritchie M.G."/>
            <person name="Robin C."/>
            <person name="Rogers Y.H."/>
            <person name="Rohde C."/>
            <person name="Rozas J."/>
            <person name="Rubenfield M.J."/>
            <person name="Ruiz A."/>
            <person name="Russo S."/>
            <person name="Salzberg S.L."/>
            <person name="Sanchez-Gracia A."/>
            <person name="Saranga D.J."/>
            <person name="Sato H."/>
            <person name="Schaeffer S.W."/>
            <person name="Schatz M.C."/>
            <person name="Schlenke T."/>
            <person name="Schwartz R."/>
            <person name="Segarra C."/>
            <person name="Singh R.S."/>
            <person name="Sirot L."/>
            <person name="Sirota M."/>
            <person name="Sisneros N.B."/>
            <person name="Smith C.D."/>
            <person name="Smith T.F."/>
            <person name="Spieth J."/>
            <person name="Stage D.E."/>
            <person name="Stark A."/>
            <person name="Stephan W."/>
            <person name="Strausberg R.L."/>
            <person name="Strempel S."/>
            <person name="Sturgill D."/>
            <person name="Sutton G."/>
            <person name="Sutton G.G."/>
            <person name="Tao W."/>
            <person name="Teichmann S."/>
            <person name="Tobari Y.N."/>
            <person name="Tomimura Y."/>
            <person name="Tsolas J.M."/>
            <person name="Valente V.L."/>
            <person name="Venter E."/>
            <person name="Venter J.C."/>
            <person name="Vicario S."/>
            <person name="Vieira F.G."/>
            <person name="Vilella A.J."/>
            <person name="Villasante A."/>
            <person name="Walenz B."/>
            <person name="Wang J."/>
            <person name="Wasserman M."/>
            <person name="Watts T."/>
            <person name="Wilson D."/>
            <person name="Wilson R.K."/>
            <person name="Wing R.A."/>
            <person name="Wolfner M.F."/>
            <person name="Wong A."/>
            <person name="Wong G.K."/>
            <person name="Wu C.I."/>
            <person name="Wu G."/>
            <person name="Yamamoto D."/>
            <person name="Yang H.P."/>
            <person name="Yang S.P."/>
            <person name="Yorke J.A."/>
            <person name="Yoshida K."/>
            <person name="Zdobnov E."/>
            <person name="Zhang P."/>
            <person name="Zhang Y."/>
            <person name="Zimin A.V."/>
            <person name="Baldwin J."/>
            <person name="Abdouelleil A."/>
            <person name="Abdulkadir J."/>
            <person name="Abebe A."/>
            <person name="Abera B."/>
            <person name="Abreu J."/>
            <person name="Acer S.C."/>
            <person name="Aftuck L."/>
            <person name="Alexander A."/>
            <person name="An P."/>
            <person name="Anderson E."/>
            <person name="Anderson S."/>
            <person name="Arachi H."/>
            <person name="Azer M."/>
            <person name="Bachantsang P."/>
            <person name="Barry A."/>
            <person name="Bayul T."/>
            <person name="Berlin A."/>
            <person name="Bessette D."/>
            <person name="Bloom T."/>
            <person name="Blye J."/>
            <person name="Boguslavskiy L."/>
            <person name="Bonnet C."/>
            <person name="Boukhgalter B."/>
            <person name="Bourzgui I."/>
            <person name="Brown A."/>
            <person name="Cahill P."/>
            <person name="Channer S."/>
            <person name="Cheshatsang Y."/>
            <person name="Chuda L."/>
            <person name="Citroen M."/>
            <person name="Collymore A."/>
            <person name="Cooke P."/>
            <person name="Costello M."/>
            <person name="D'Aco K."/>
            <person name="Daza R."/>
            <person name="De Haan G."/>
            <person name="DeGray S."/>
            <person name="DeMaso C."/>
            <person name="Dhargay N."/>
            <person name="Dooley K."/>
            <person name="Dooley E."/>
            <person name="Doricent M."/>
            <person name="Dorje P."/>
            <person name="Dorjee K."/>
            <person name="Dupes A."/>
            <person name="Elong R."/>
            <person name="Falk J."/>
            <person name="Farina A."/>
            <person name="Faro S."/>
            <person name="Ferguson D."/>
            <person name="Fisher S."/>
            <person name="Foley C.D."/>
            <person name="Franke A."/>
            <person name="Friedrich D."/>
            <person name="Gadbois L."/>
            <person name="Gearin G."/>
            <person name="Gearin C.R."/>
            <person name="Giannoukos G."/>
            <person name="Goode T."/>
            <person name="Graham J."/>
            <person name="Grandbois E."/>
            <person name="Grewal S."/>
            <person name="Gyaltsen K."/>
            <person name="Hafez N."/>
            <person name="Hagos B."/>
            <person name="Hall J."/>
            <person name="Henson C."/>
            <person name="Hollinger A."/>
            <person name="Honan T."/>
            <person name="Huard M.D."/>
            <person name="Hughes L."/>
            <person name="Hurhula B."/>
            <person name="Husby M.E."/>
            <person name="Kamat A."/>
            <person name="Kanga B."/>
            <person name="Kashin S."/>
            <person name="Khazanovich D."/>
            <person name="Kisner P."/>
            <person name="Lance K."/>
            <person name="Lara M."/>
            <person name="Lee W."/>
            <person name="Lennon N."/>
            <person name="Letendre F."/>
            <person name="LeVine R."/>
            <person name="Lipovsky A."/>
            <person name="Liu X."/>
            <person name="Liu J."/>
            <person name="Liu S."/>
            <person name="Lokyitsang T."/>
            <person name="Lokyitsang Y."/>
            <person name="Lubonja R."/>
            <person name="Lui A."/>
            <person name="MacDonald P."/>
            <person name="Magnisalis V."/>
            <person name="Maru K."/>
            <person name="Matthews C."/>
            <person name="McCusker W."/>
            <person name="McDonough S."/>
            <person name="Mehta T."/>
            <person name="Meldrim J."/>
            <person name="Meneus L."/>
            <person name="Mihai O."/>
            <person name="Mihalev A."/>
            <person name="Mihova T."/>
            <person name="Mittelman R."/>
            <person name="Mlenga V."/>
            <person name="Montmayeur A."/>
            <person name="Mulrain L."/>
            <person name="Navidi A."/>
            <person name="Naylor J."/>
            <person name="Negash T."/>
            <person name="Nguyen T."/>
            <person name="Nguyen N."/>
            <person name="Nicol R."/>
            <person name="Norbu C."/>
            <person name="Norbu N."/>
            <person name="Novod N."/>
            <person name="O'Neill B."/>
            <person name="Osman S."/>
            <person name="Markiewicz E."/>
            <person name="Oyono O.L."/>
            <person name="Patti C."/>
            <person name="Phunkhang P."/>
            <person name="Pierre F."/>
            <person name="Priest M."/>
            <person name="Raghuraman S."/>
            <person name="Rege F."/>
            <person name="Reyes R."/>
            <person name="Rise C."/>
            <person name="Rogov P."/>
            <person name="Ross K."/>
            <person name="Ryan E."/>
            <person name="Settipalli S."/>
            <person name="Shea T."/>
            <person name="Sherpa N."/>
            <person name="Shi L."/>
            <person name="Shih D."/>
            <person name="Sparrow T."/>
            <person name="Spaulding J."/>
            <person name="Stalker J."/>
            <person name="Stange-Thomann N."/>
            <person name="Stavropoulos S."/>
            <person name="Stone C."/>
            <person name="Strader C."/>
            <person name="Tesfaye S."/>
            <person name="Thomson T."/>
            <person name="Thoulutsang Y."/>
            <person name="Thoulutsang D."/>
            <person name="Topham K."/>
            <person name="Topping I."/>
            <person name="Tsamla T."/>
            <person name="Vassiliev H."/>
            <person name="Vo A."/>
            <person name="Wangchuk T."/>
            <person name="Wangdi T."/>
            <person name="Weiand M."/>
            <person name="Wilkinson J."/>
            <person name="Wilson A."/>
            <person name="Yadav S."/>
            <person name="Young G."/>
            <person name="Yu Q."/>
            <person name="Zembek L."/>
            <person name="Zhong D."/>
            <person name="Zimmer A."/>
            <person name="Zwirko Z."/>
            <person name="Jaffe D.B."/>
            <person name="Alvarez P."/>
            <person name="Brockman W."/>
            <person name="Butler J."/>
            <person name="Chin C."/>
            <person name="Gnerre S."/>
            <person name="Grabherr M."/>
            <person name="Kleber M."/>
            <person name="Mauceli E."/>
            <person name="MacCallum I."/>
        </authorList>
    </citation>
    <scope>NUCLEOTIDE SEQUENCE [LARGE SCALE GENOMIC DNA]</scope>
    <source>
        <strain evidence="2">Tucson 14030-0811.24</strain>
    </source>
</reference>
<evidence type="ECO:0000313" key="1">
    <source>
        <dbReference type="EMBL" id="EDW83232.2"/>
    </source>
</evidence>
<dbReference type="Proteomes" id="UP000007798">
    <property type="component" value="Unassembled WGS sequence"/>
</dbReference>
<dbReference type="OrthoDB" id="6346437at2759"/>
<sequence>MPRKKSEQFYKEHGFLPRCINGKYSAICKGCDKELFNTALSRLLMHKQNCDKKNFDVRTVPKSGSLAALKADKVRAQIRQFQSKTQFLKTETDNLKLERTLALLKIQKLRLEIDSLRAYS</sequence>
<keyword evidence="2" id="KW-1185">Reference proteome</keyword>
<dbReference type="GO" id="GO:0043035">
    <property type="term" value="F:chromatin insulator sequence binding"/>
    <property type="evidence" value="ECO:0007669"/>
    <property type="project" value="EnsemblMetazoa"/>
</dbReference>
<dbReference type="EMBL" id="CH964251">
    <property type="protein sequence ID" value="EDW83232.2"/>
    <property type="molecule type" value="Genomic_DNA"/>
</dbReference>